<name>A0A2G8KJL4_STIJA</name>
<dbReference type="OrthoDB" id="9989163at2759"/>
<feature type="domain" description="GREB1-like second" evidence="1">
    <location>
        <begin position="13"/>
        <end position="184"/>
    </location>
</feature>
<reference evidence="3 4" key="1">
    <citation type="journal article" date="2017" name="PLoS Biol.">
        <title>The sea cucumber genome provides insights into morphological evolution and visceral regeneration.</title>
        <authorList>
            <person name="Zhang X."/>
            <person name="Sun L."/>
            <person name="Yuan J."/>
            <person name="Sun Y."/>
            <person name="Gao Y."/>
            <person name="Zhang L."/>
            <person name="Li S."/>
            <person name="Dai H."/>
            <person name="Hamel J.F."/>
            <person name="Liu C."/>
            <person name="Yu Y."/>
            <person name="Liu S."/>
            <person name="Lin W."/>
            <person name="Guo K."/>
            <person name="Jin S."/>
            <person name="Xu P."/>
            <person name="Storey K.B."/>
            <person name="Huan P."/>
            <person name="Zhang T."/>
            <person name="Zhou Y."/>
            <person name="Zhang J."/>
            <person name="Lin C."/>
            <person name="Li X."/>
            <person name="Xing L."/>
            <person name="Huo D."/>
            <person name="Sun M."/>
            <person name="Wang L."/>
            <person name="Mercier A."/>
            <person name="Li F."/>
            <person name="Yang H."/>
            <person name="Xiang J."/>
        </authorList>
    </citation>
    <scope>NUCLEOTIDE SEQUENCE [LARGE SCALE GENOMIC DNA]</scope>
    <source>
        <strain evidence="3">Shaxun</strain>
        <tissue evidence="3">Muscle</tissue>
    </source>
</reference>
<evidence type="ECO:0000259" key="2">
    <source>
        <dbReference type="Pfam" id="PF20692"/>
    </source>
</evidence>
<accession>A0A2G8KJL4</accession>
<dbReference type="InterPro" id="IPR048657">
    <property type="entry name" value="GREB1-like_cpSF2"/>
</dbReference>
<comment type="caution">
    <text evidence="3">The sequence shown here is derived from an EMBL/GenBank/DDBJ whole genome shotgun (WGS) entry which is preliminary data.</text>
</comment>
<dbReference type="Pfam" id="PF20692">
    <property type="entry name" value="cpSF2-GREB1"/>
    <property type="match status" value="1"/>
</dbReference>
<dbReference type="Pfam" id="PF20688">
    <property type="entry name" value="GREB1_2nd"/>
    <property type="match status" value="1"/>
</dbReference>
<keyword evidence="4" id="KW-1185">Reference proteome</keyword>
<protein>
    <submittedName>
        <fullName evidence="3">Putative GREB1-like protein isoform X2</fullName>
    </submittedName>
</protein>
<gene>
    <name evidence="3" type="ORF">BSL78_14939</name>
</gene>
<dbReference type="InterPro" id="IPR028422">
    <property type="entry name" value="GREB1"/>
</dbReference>
<dbReference type="EMBL" id="MRZV01000536">
    <property type="protein sequence ID" value="PIK48196.1"/>
    <property type="molecule type" value="Genomic_DNA"/>
</dbReference>
<evidence type="ECO:0000313" key="3">
    <source>
        <dbReference type="EMBL" id="PIK48196.1"/>
    </source>
</evidence>
<organism evidence="3 4">
    <name type="scientific">Stichopus japonicus</name>
    <name type="common">Sea cucumber</name>
    <dbReference type="NCBI Taxonomy" id="307972"/>
    <lineage>
        <taxon>Eukaryota</taxon>
        <taxon>Metazoa</taxon>
        <taxon>Echinodermata</taxon>
        <taxon>Eleutherozoa</taxon>
        <taxon>Echinozoa</taxon>
        <taxon>Holothuroidea</taxon>
        <taxon>Aspidochirotacea</taxon>
        <taxon>Aspidochirotida</taxon>
        <taxon>Stichopodidae</taxon>
        <taxon>Apostichopus</taxon>
    </lineage>
</organism>
<feature type="domain" description="GREB1-like circularly permuted SF2 helicase" evidence="2">
    <location>
        <begin position="189"/>
        <end position="352"/>
    </location>
</feature>
<dbReference type="AlphaFoldDB" id="A0A2G8KJL4"/>
<dbReference type="Proteomes" id="UP000230750">
    <property type="component" value="Unassembled WGS sequence"/>
</dbReference>
<proteinExistence type="predicted"/>
<evidence type="ECO:0000313" key="4">
    <source>
        <dbReference type="Proteomes" id="UP000230750"/>
    </source>
</evidence>
<sequence length="382" mass="42517">MVPLLQLPASVANLLNIHSNQSLNFEANILLLIKYLLQLGSRIPSREEFDLTLLRARQDTKVSSSSDGQSLSVVAPAQLPFLAKLCISSCSGLATILLAQNTLAVGLSEALKFLATLPPANKRPHYIFIINVSRQRGTEFCVVVPGPLQARALIEASLSTSETLKENNVQVVTGKIHVLSSHFTRNSPDQDHRCLDLGRFTQVGLLIIVPPSDVLYQQTLERLYSSDLLVDLGLVTTNSRESCEQFLMKLDNSKVSQTKFEHFLVSIQCMPQTLFVLIQDQAHLDIFRFPQLQQYQRGGLASQVVNAPSVVNAPNVLCLQVSSLPYNLQTNKSRIAKGNEIFMETCQYQVSQICSLKFAEFMIIYYSFVCKLKKCNKPCNIV</sequence>
<dbReference type="PANTHER" id="PTHR15720:SF14">
    <property type="entry name" value="GREB1-LIKE PROTEIN"/>
    <property type="match status" value="1"/>
</dbReference>
<evidence type="ECO:0000259" key="1">
    <source>
        <dbReference type="Pfam" id="PF20688"/>
    </source>
</evidence>
<dbReference type="STRING" id="307972.A0A2G8KJL4"/>
<dbReference type="PANTHER" id="PTHR15720">
    <property type="entry name" value="GREB1-RELATED"/>
    <property type="match status" value="1"/>
</dbReference>
<dbReference type="InterPro" id="IPR048659">
    <property type="entry name" value="GREB1-like_2nd"/>
</dbReference>